<dbReference type="EMBL" id="JN227086">
    <property type="protein sequence ID" value="AEL89290.1"/>
    <property type="molecule type" value="Genomic_DNA"/>
</dbReference>
<accession>G1FLE8</accession>
<dbReference type="GeneID" id="11122972"/>
<gene>
    <name evidence="1" type="ORF">IMG5_M206990</name>
</gene>
<sequence>MILYKKLNYIFFKYKINYFNNIIFKIKLNNYKLYNFKNLTQLEINFFLNLFNNLYLFKNFKSNFLFLTDSLVIIYIKKKKIILKYNIDKIKTKVYIFINKLLIIFNSRYVFNFNFKLRKLKTRQNSKMNLFLDFYNIYNNNKNIYLFLFFTSIYCIL</sequence>
<proteinExistence type="predicted"/>
<dbReference type="RefSeq" id="YP_004841748.1">
    <property type="nucleotide sequence ID" value="NC_015981.1"/>
</dbReference>
<keyword evidence="1" id="KW-0496">Mitochondrion</keyword>
<organism evidence="1">
    <name type="scientific">Ichthyophthirius multifiliis</name>
    <name type="common">White spot disease agent</name>
    <name type="synonym">Ich</name>
    <dbReference type="NCBI Taxonomy" id="5932"/>
    <lineage>
        <taxon>Eukaryota</taxon>
        <taxon>Sar</taxon>
        <taxon>Alveolata</taxon>
        <taxon>Ciliophora</taxon>
        <taxon>Intramacronucleata</taxon>
        <taxon>Oligohymenophorea</taxon>
        <taxon>Hymenostomatida</taxon>
        <taxon>Ophryoglenina</taxon>
        <taxon>Ichthyophthirius</taxon>
    </lineage>
</organism>
<geneLocation type="mitochondrion" evidence="1"/>
<reference evidence="1" key="1">
    <citation type="submission" date="2011-07" db="EMBL/GenBank/DDBJ databases">
        <authorList>
            <person name="Coyne R."/>
            <person name="Brami D."/>
            <person name="Johnson J."/>
            <person name="Hostetler J."/>
            <person name="Hannick L."/>
            <person name="Clark T."/>
            <person name="Cassidy-Hanley D."/>
            <person name="Inman J."/>
        </authorList>
    </citation>
    <scope>NUCLEOTIDE SEQUENCE</scope>
    <source>
        <strain evidence="1">G5</strain>
    </source>
</reference>
<protein>
    <submittedName>
        <fullName evidence="1">Ymf73</fullName>
    </submittedName>
</protein>
<evidence type="ECO:0000313" key="1">
    <source>
        <dbReference type="EMBL" id="AEL89290.1"/>
    </source>
</evidence>
<name>G1FLE8_ICHMU</name>
<dbReference type="AlphaFoldDB" id="G1FLE8"/>